<proteinExistence type="predicted"/>
<keyword evidence="1" id="KW-0732">Signal</keyword>
<name>A0A4C1TMX5_EUMVA</name>
<feature type="chain" id="PRO_5020040728" description="Reverse transcriptase zinc-binding domain-containing protein" evidence="1">
    <location>
        <begin position="23"/>
        <end position="111"/>
    </location>
</feature>
<evidence type="ECO:0008006" key="4">
    <source>
        <dbReference type="Google" id="ProtNLM"/>
    </source>
</evidence>
<feature type="signal peptide" evidence="1">
    <location>
        <begin position="1"/>
        <end position="22"/>
    </location>
</feature>
<dbReference type="EMBL" id="BGZK01005631">
    <property type="protein sequence ID" value="GBP14847.1"/>
    <property type="molecule type" value="Genomic_DNA"/>
</dbReference>
<evidence type="ECO:0000313" key="3">
    <source>
        <dbReference type="Proteomes" id="UP000299102"/>
    </source>
</evidence>
<sequence length="111" mass="12464">MVVVWGTLSVLAHLSRMGVVEGDECRACGMSETLEHYLCHCPASQKYDPDMLGVIPFRVICWRKLRSFISTGLHCYTDGLGAYIGRITELYFSPSRLLQFAGGSLDENRLF</sequence>
<dbReference type="Proteomes" id="UP000299102">
    <property type="component" value="Unassembled WGS sequence"/>
</dbReference>
<keyword evidence="3" id="KW-1185">Reference proteome</keyword>
<protein>
    <recommendedName>
        <fullName evidence="4">Reverse transcriptase zinc-binding domain-containing protein</fullName>
    </recommendedName>
</protein>
<organism evidence="2 3">
    <name type="scientific">Eumeta variegata</name>
    <name type="common">Bagworm moth</name>
    <name type="synonym">Eumeta japonica</name>
    <dbReference type="NCBI Taxonomy" id="151549"/>
    <lineage>
        <taxon>Eukaryota</taxon>
        <taxon>Metazoa</taxon>
        <taxon>Ecdysozoa</taxon>
        <taxon>Arthropoda</taxon>
        <taxon>Hexapoda</taxon>
        <taxon>Insecta</taxon>
        <taxon>Pterygota</taxon>
        <taxon>Neoptera</taxon>
        <taxon>Endopterygota</taxon>
        <taxon>Lepidoptera</taxon>
        <taxon>Glossata</taxon>
        <taxon>Ditrysia</taxon>
        <taxon>Tineoidea</taxon>
        <taxon>Psychidae</taxon>
        <taxon>Oiketicinae</taxon>
        <taxon>Eumeta</taxon>
    </lineage>
</organism>
<evidence type="ECO:0000313" key="2">
    <source>
        <dbReference type="EMBL" id="GBP14847.1"/>
    </source>
</evidence>
<accession>A0A4C1TMX5</accession>
<evidence type="ECO:0000256" key="1">
    <source>
        <dbReference type="SAM" id="SignalP"/>
    </source>
</evidence>
<dbReference type="AlphaFoldDB" id="A0A4C1TMX5"/>
<gene>
    <name evidence="2" type="ORF">EVAR_73817_1</name>
</gene>
<comment type="caution">
    <text evidence="2">The sequence shown here is derived from an EMBL/GenBank/DDBJ whole genome shotgun (WGS) entry which is preliminary data.</text>
</comment>
<reference evidence="2 3" key="1">
    <citation type="journal article" date="2019" name="Commun. Biol.">
        <title>The bagworm genome reveals a unique fibroin gene that provides high tensile strength.</title>
        <authorList>
            <person name="Kono N."/>
            <person name="Nakamura H."/>
            <person name="Ohtoshi R."/>
            <person name="Tomita M."/>
            <person name="Numata K."/>
            <person name="Arakawa K."/>
        </authorList>
    </citation>
    <scope>NUCLEOTIDE SEQUENCE [LARGE SCALE GENOMIC DNA]</scope>
</reference>